<accession>A0A182V3S3</accession>
<feature type="domain" description="DUF4806" evidence="1">
    <location>
        <begin position="145"/>
        <end position="234"/>
    </location>
</feature>
<dbReference type="InterPro" id="IPR032071">
    <property type="entry name" value="DUF4806"/>
</dbReference>
<evidence type="ECO:0000313" key="2">
    <source>
        <dbReference type="EnsemblMetazoa" id="AMEM008354-PA"/>
    </source>
</evidence>
<reference evidence="2" key="1">
    <citation type="submission" date="2020-05" db="UniProtKB">
        <authorList>
            <consortium name="EnsemblMetazoa"/>
        </authorList>
    </citation>
    <scope>IDENTIFICATION</scope>
    <source>
        <strain evidence="2">MAF</strain>
    </source>
</reference>
<dbReference type="KEGG" id="amer:121593616"/>
<proteinExistence type="predicted"/>
<dbReference type="Proteomes" id="UP000075903">
    <property type="component" value="Unassembled WGS sequence"/>
</dbReference>
<dbReference type="VEuPathDB" id="VectorBase:AMEM008354"/>
<name>A0A182V3S3_ANOME</name>
<sequence length="280" mass="32524">MASSRDKRSGSIYKFRDALIKKIEKEFEEEERLLRLQREKQANNEPSEEAEPSALMLTCDDEDPFADPSNATTADVVKVLRTLSVQIEQLACKQDTFQHQLDETKSRVTKLDRRLNEVLYMAEAVKDELMSDDYQKATEQIVTPVPGFEFQAVSNETELKDLDHRLATDEAYSRNLTKWLNAKILHPDPNHRLHQAMEVVFQREFLPLCSWKGRAKPGQFRISMSAQKFIMELFRVVGSNRFITISDEFVAKFFIKKLPFAKARLNLKGYRSRYAIKNPK</sequence>
<dbReference type="VEuPathDB" id="VectorBase:AMEM21_012096"/>
<keyword evidence="3" id="KW-1185">Reference proteome</keyword>
<dbReference type="AlphaFoldDB" id="A0A182V3S3"/>
<protein>
    <submittedName>
        <fullName evidence="2">DUF4806 domain-containing protein</fullName>
    </submittedName>
</protein>
<dbReference type="EnsemblMetazoa" id="AMEM008354-RA">
    <property type="protein sequence ID" value="AMEM008354-PA"/>
    <property type="gene ID" value="AMEM008354"/>
</dbReference>
<organism evidence="2 3">
    <name type="scientific">Anopheles merus</name>
    <name type="common">Mosquito</name>
    <dbReference type="NCBI Taxonomy" id="30066"/>
    <lineage>
        <taxon>Eukaryota</taxon>
        <taxon>Metazoa</taxon>
        <taxon>Ecdysozoa</taxon>
        <taxon>Arthropoda</taxon>
        <taxon>Hexapoda</taxon>
        <taxon>Insecta</taxon>
        <taxon>Pterygota</taxon>
        <taxon>Neoptera</taxon>
        <taxon>Endopterygota</taxon>
        <taxon>Diptera</taxon>
        <taxon>Nematocera</taxon>
        <taxon>Culicoidea</taxon>
        <taxon>Culicidae</taxon>
        <taxon>Anophelinae</taxon>
        <taxon>Anopheles</taxon>
    </lineage>
</organism>
<evidence type="ECO:0000259" key="1">
    <source>
        <dbReference type="Pfam" id="PF16064"/>
    </source>
</evidence>
<dbReference type="Pfam" id="PF16064">
    <property type="entry name" value="DUF4806"/>
    <property type="match status" value="1"/>
</dbReference>
<dbReference type="RefSeq" id="XP_041772081.1">
    <property type="nucleotide sequence ID" value="XM_041916147.1"/>
</dbReference>
<evidence type="ECO:0000313" key="3">
    <source>
        <dbReference type="Proteomes" id="UP000075903"/>
    </source>
</evidence>
<dbReference type="GeneID" id="121593616"/>
<dbReference type="STRING" id="30066.A0A182V3S3"/>